<accession>A0A1R4J0Z1</accession>
<keyword evidence="6" id="KW-1185">Reference proteome</keyword>
<feature type="region of interest" description="Disordered" evidence="3">
    <location>
        <begin position="1"/>
        <end position="28"/>
    </location>
</feature>
<reference evidence="6" key="1">
    <citation type="submission" date="2017-02" db="EMBL/GenBank/DDBJ databases">
        <authorList>
            <person name="Dridi B."/>
        </authorList>
    </citation>
    <scope>NUCLEOTIDE SEQUENCE [LARGE SCALE GENOMIC DNA]</scope>
    <source>
        <strain evidence="6">EB411</strain>
    </source>
</reference>
<evidence type="ECO:0000313" key="6">
    <source>
        <dbReference type="Proteomes" id="UP000196778"/>
    </source>
</evidence>
<dbReference type="CDD" id="cd18877">
    <property type="entry name" value="NUDIX_Hydrolase"/>
    <property type="match status" value="1"/>
</dbReference>
<dbReference type="Gene3D" id="3.90.79.10">
    <property type="entry name" value="Nucleoside Triphosphate Pyrophosphohydrolase"/>
    <property type="match status" value="1"/>
</dbReference>
<protein>
    <submittedName>
        <fullName evidence="5">MutT3</fullName>
    </submittedName>
</protein>
<evidence type="ECO:0000256" key="2">
    <source>
        <dbReference type="ARBA" id="ARBA00022801"/>
    </source>
</evidence>
<sequence>MSRPPANPTPHHGGDGDGWVTSPDGQTKRWGRYGASGTLAHDPDRGVLLQHRVEWSHFGGTWGIPGGARNSDETALTGALREAAEEAGLPAGHVRPRGEHLLDLGWWSYTTVLADVVRPFEPVVADAESLELAWVPLADVTTLPLHPGFAASWPQLTPHLGQRARLIVDVANVLGATGNGWWRDRAGASSRLLQRIAALSLTGVTAELAPAPLTRYWPETVTVLEGQARSAIDPSRPDRGDGEWLSAPLRVVRAERDGDQAIVDEVGRGGGAGTVVVTADRELRDRVGALGARTVGPRALLDQRPA</sequence>
<dbReference type="Proteomes" id="UP000196778">
    <property type="component" value="Unassembled WGS sequence"/>
</dbReference>
<dbReference type="OrthoDB" id="3404294at2"/>
<evidence type="ECO:0000259" key="4">
    <source>
        <dbReference type="PROSITE" id="PS51462"/>
    </source>
</evidence>
<proteinExistence type="predicted"/>
<evidence type="ECO:0000256" key="3">
    <source>
        <dbReference type="SAM" id="MobiDB-lite"/>
    </source>
</evidence>
<dbReference type="PANTHER" id="PTHR43046">
    <property type="entry name" value="GDP-MANNOSE MANNOSYL HYDROLASE"/>
    <property type="match status" value="1"/>
</dbReference>
<dbReference type="SUPFAM" id="SSF55811">
    <property type="entry name" value="Nudix"/>
    <property type="match status" value="1"/>
</dbReference>
<name>A0A1R4J0Z1_9MICO</name>
<gene>
    <name evidence="5" type="ORF">FM119_04615</name>
</gene>
<dbReference type="PANTHER" id="PTHR43046:SF2">
    <property type="entry name" value="8-OXO-DGTP DIPHOSPHATASE-RELATED"/>
    <property type="match status" value="1"/>
</dbReference>
<dbReference type="InterPro" id="IPR020084">
    <property type="entry name" value="NUDIX_hydrolase_CS"/>
</dbReference>
<dbReference type="InterPro" id="IPR015797">
    <property type="entry name" value="NUDIX_hydrolase-like_dom_sf"/>
</dbReference>
<dbReference type="GO" id="GO:0016787">
    <property type="term" value="F:hydrolase activity"/>
    <property type="evidence" value="ECO:0007669"/>
    <property type="project" value="UniProtKB-KW"/>
</dbReference>
<feature type="domain" description="Nudix hydrolase" evidence="4">
    <location>
        <begin position="31"/>
        <end position="157"/>
    </location>
</feature>
<dbReference type="AlphaFoldDB" id="A0A1R4J0Z1"/>
<comment type="cofactor">
    <cofactor evidence="1">
        <name>Mg(2+)</name>
        <dbReference type="ChEBI" id="CHEBI:18420"/>
    </cofactor>
</comment>
<dbReference type="PROSITE" id="PS00893">
    <property type="entry name" value="NUDIX_BOX"/>
    <property type="match status" value="1"/>
</dbReference>
<organism evidence="5 6">
    <name type="scientific">Mycetocola reblochoni REB411</name>
    <dbReference type="NCBI Taxonomy" id="1255698"/>
    <lineage>
        <taxon>Bacteria</taxon>
        <taxon>Bacillati</taxon>
        <taxon>Actinomycetota</taxon>
        <taxon>Actinomycetes</taxon>
        <taxon>Micrococcales</taxon>
        <taxon>Microbacteriaceae</taxon>
        <taxon>Mycetocola</taxon>
    </lineage>
</organism>
<dbReference type="PROSITE" id="PS51462">
    <property type="entry name" value="NUDIX"/>
    <property type="match status" value="1"/>
</dbReference>
<dbReference type="EMBL" id="FUKR01000024">
    <property type="protein sequence ID" value="SJN25323.1"/>
    <property type="molecule type" value="Genomic_DNA"/>
</dbReference>
<evidence type="ECO:0000313" key="5">
    <source>
        <dbReference type="EMBL" id="SJN25323.1"/>
    </source>
</evidence>
<evidence type="ECO:0000256" key="1">
    <source>
        <dbReference type="ARBA" id="ARBA00001946"/>
    </source>
</evidence>
<dbReference type="RefSeq" id="WP_087136511.1">
    <property type="nucleotide sequence ID" value="NZ_FUKR01000024.1"/>
</dbReference>
<keyword evidence="2" id="KW-0378">Hydrolase</keyword>
<dbReference type="Pfam" id="PF00293">
    <property type="entry name" value="NUDIX"/>
    <property type="match status" value="1"/>
</dbReference>
<dbReference type="InterPro" id="IPR000086">
    <property type="entry name" value="NUDIX_hydrolase_dom"/>
</dbReference>